<evidence type="ECO:0008006" key="5">
    <source>
        <dbReference type="Google" id="ProtNLM"/>
    </source>
</evidence>
<protein>
    <recommendedName>
        <fullName evidence="5">Cell wall-binding protein</fullName>
    </recommendedName>
</protein>
<evidence type="ECO:0000313" key="4">
    <source>
        <dbReference type="Proteomes" id="UP001189143"/>
    </source>
</evidence>
<dbReference type="RefSeq" id="WP_317049360.1">
    <property type="nucleotide sequence ID" value="NZ_CAMRXC010000188.1"/>
</dbReference>
<keyword evidence="2" id="KW-0732">Signal</keyword>
<dbReference type="EMBL" id="CAMTCP010000221">
    <property type="protein sequence ID" value="CAI3591200.1"/>
    <property type="molecule type" value="Genomic_DNA"/>
</dbReference>
<comment type="caution">
    <text evidence="3">The sequence shown here is derived from an EMBL/GenBank/DDBJ whole genome shotgun (WGS) entry which is preliminary data.</text>
</comment>
<evidence type="ECO:0000256" key="2">
    <source>
        <dbReference type="SAM" id="SignalP"/>
    </source>
</evidence>
<evidence type="ECO:0000256" key="1">
    <source>
        <dbReference type="ARBA" id="ARBA00022737"/>
    </source>
</evidence>
<proteinExistence type="predicted"/>
<dbReference type="AlphaFoldDB" id="A0AAD2DD57"/>
<keyword evidence="1" id="KW-0677">Repeat</keyword>
<dbReference type="Gene3D" id="2.10.270.10">
    <property type="entry name" value="Cholin Binding"/>
    <property type="match status" value="1"/>
</dbReference>
<dbReference type="InterPro" id="IPR018337">
    <property type="entry name" value="Cell_wall/Cho-bd_repeat"/>
</dbReference>
<organism evidence="3 4">
    <name type="scientific">Clostridium neonatale</name>
    <dbReference type="NCBI Taxonomy" id="137838"/>
    <lineage>
        <taxon>Bacteria</taxon>
        <taxon>Bacillati</taxon>
        <taxon>Bacillota</taxon>
        <taxon>Clostridia</taxon>
        <taxon>Eubacteriales</taxon>
        <taxon>Clostridiaceae</taxon>
        <taxon>Clostridium</taxon>
    </lineage>
</organism>
<reference evidence="3" key="1">
    <citation type="submission" date="2022-10" db="EMBL/GenBank/DDBJ databases">
        <authorList>
            <person name="Aires J."/>
            <person name="Mesa V."/>
        </authorList>
    </citation>
    <scope>NUCLEOTIDE SEQUENCE</scope>
    <source>
        <strain evidence="3">Clostridium neonatale JD116</strain>
    </source>
</reference>
<accession>A0AAD2DD57</accession>
<dbReference type="Pfam" id="PF19085">
    <property type="entry name" value="Choline_bind_2"/>
    <property type="match status" value="1"/>
</dbReference>
<feature type="signal peptide" evidence="2">
    <location>
        <begin position="1"/>
        <end position="19"/>
    </location>
</feature>
<name>A0AAD2DD57_9CLOT</name>
<sequence>MKRKLVFLATIISTLTIFAANTNSVYAVDSTGVSISAKQNQLTEGWNINSDGSISYVKNGSKVTGWQKIFRNKYLMENLVVDENYDRNSSFDWYFFDTKGNMKTGWIKDGGRSYFLYSNGKMAREAYIDGWYVGENGAWVPGKVNNSYLSGSNNWGSYKSKDTEDGYLALRLYKSKDDIEDYYDNPYYDNRDSSLYGNIKLEGSLITEKQFSELLKTGHIGVEVNNSLRAKSGKTISNLCFYYKE</sequence>
<feature type="chain" id="PRO_5042128871" description="Cell wall-binding protein" evidence="2">
    <location>
        <begin position="20"/>
        <end position="245"/>
    </location>
</feature>
<dbReference type="SUPFAM" id="SSF69360">
    <property type="entry name" value="Cell wall binding repeat"/>
    <property type="match status" value="1"/>
</dbReference>
<evidence type="ECO:0000313" key="3">
    <source>
        <dbReference type="EMBL" id="CAI3591200.1"/>
    </source>
</evidence>
<dbReference type="Proteomes" id="UP001189143">
    <property type="component" value="Unassembled WGS sequence"/>
</dbReference>
<gene>
    <name evidence="3" type="ORF">CNEO2_290038</name>
</gene>